<comment type="function">
    <text evidence="1">Involved in the transposition of the insertion sequence.</text>
</comment>
<dbReference type="EMBL" id="CP133461">
    <property type="protein sequence ID" value="WMV76718.1"/>
    <property type="molecule type" value="Genomic_DNA"/>
</dbReference>
<dbReference type="InterPro" id="IPR002514">
    <property type="entry name" value="Transposase_8"/>
</dbReference>
<name>A0ABY9QCT7_GEOTD</name>
<reference evidence="3 4" key="1">
    <citation type="submission" date="2023-08" db="EMBL/GenBank/DDBJ databases">
        <title>Complete genome sequence of Geobacillus thermodenitrificans K1041, a genetically tractable strain representative of the genus Geobacillus.</title>
        <authorList>
            <person name="Kani S."/>
            <person name="Suzuki H."/>
        </authorList>
    </citation>
    <scope>NUCLEOTIDE SEQUENCE [LARGE SCALE GENOMIC DNA]</scope>
    <source>
        <strain evidence="3 4">K1041</strain>
    </source>
</reference>
<dbReference type="Proteomes" id="UP001297580">
    <property type="component" value="Chromosome"/>
</dbReference>
<dbReference type="InterPro" id="IPR036397">
    <property type="entry name" value="RNaseH_sf"/>
</dbReference>
<dbReference type="NCBIfam" id="NF033516">
    <property type="entry name" value="transpos_IS3"/>
    <property type="match status" value="1"/>
</dbReference>
<dbReference type="PANTHER" id="PTHR46889:SF5">
    <property type="entry name" value="INTEGRASE PROTEIN"/>
    <property type="match status" value="1"/>
</dbReference>
<sequence>MKRRKHSKEFKLQVVKEALEVGNKALVARRYELSPNLVQRWVKAYEEGKLGQEMVSSPSSAEIKRLEEENEQLKKLLGEKDLEIAILRDLNKKEEPSLTEKLEVAEQWIKKRYPITKVLEILEINRSTYYYQQNGKVEKKTVGGGRPTPGYSLTATGEKVSDEQIQEWLSELVMGEGFAYGYRKLTIQLRRDHQLVISKKKVYRLCKAMDLLRPQREKRIPYPKKLARNRIITGSNQLWEMDVKYGYIEGEERFFFVLSLIDVYDRSVIDYHIGLSCSGSDAVKTLQRALFKRQQFEQANKPVIRTDNGPQFISHAFEAACERFGIEHERIPPRTPNMNAHMEAFHRLLEEECLGRMAFDSYEEAYQAVMEYMKFYNERRIHSSILDLPPHEFYKKAQTESLIIKEVRV</sequence>
<dbReference type="Gene3D" id="3.30.420.10">
    <property type="entry name" value="Ribonuclease H-like superfamily/Ribonuclease H"/>
    <property type="match status" value="1"/>
</dbReference>
<dbReference type="Pfam" id="PF01527">
    <property type="entry name" value="HTH_Tnp_1"/>
    <property type="match status" value="1"/>
</dbReference>
<dbReference type="Pfam" id="PF00665">
    <property type="entry name" value="rve"/>
    <property type="match status" value="1"/>
</dbReference>
<protein>
    <submittedName>
        <fullName evidence="3">IS3 family transposase</fullName>
    </submittedName>
</protein>
<evidence type="ECO:0000256" key="1">
    <source>
        <dbReference type="ARBA" id="ARBA00002286"/>
    </source>
</evidence>
<proteinExistence type="predicted"/>
<dbReference type="InterPro" id="IPR048020">
    <property type="entry name" value="Transpos_IS3"/>
</dbReference>
<keyword evidence="4" id="KW-1185">Reference proteome</keyword>
<dbReference type="InterPro" id="IPR025948">
    <property type="entry name" value="HTH-like_dom"/>
</dbReference>
<organism evidence="3 4">
    <name type="scientific">Geobacillus thermodenitrificans</name>
    <dbReference type="NCBI Taxonomy" id="33940"/>
    <lineage>
        <taxon>Bacteria</taxon>
        <taxon>Bacillati</taxon>
        <taxon>Bacillota</taxon>
        <taxon>Bacilli</taxon>
        <taxon>Bacillales</taxon>
        <taxon>Anoxybacillaceae</taxon>
        <taxon>Geobacillus</taxon>
    </lineage>
</organism>
<dbReference type="SUPFAM" id="SSF53098">
    <property type="entry name" value="Ribonuclease H-like"/>
    <property type="match status" value="1"/>
</dbReference>
<dbReference type="RefSeq" id="WP_099233002.1">
    <property type="nucleotide sequence ID" value="NZ_CP017690.1"/>
</dbReference>
<dbReference type="SUPFAM" id="SSF46689">
    <property type="entry name" value="Homeodomain-like"/>
    <property type="match status" value="1"/>
</dbReference>
<dbReference type="InterPro" id="IPR012337">
    <property type="entry name" value="RNaseH-like_sf"/>
</dbReference>
<dbReference type="Pfam" id="PF13333">
    <property type="entry name" value="rve_2"/>
    <property type="match status" value="1"/>
</dbReference>
<feature type="domain" description="Integrase catalytic" evidence="2">
    <location>
        <begin position="219"/>
        <end position="398"/>
    </location>
</feature>
<dbReference type="Pfam" id="PF13276">
    <property type="entry name" value="HTH_21"/>
    <property type="match status" value="1"/>
</dbReference>
<dbReference type="InterPro" id="IPR009057">
    <property type="entry name" value="Homeodomain-like_sf"/>
</dbReference>
<accession>A0ABY9QCT7</accession>
<evidence type="ECO:0000259" key="2">
    <source>
        <dbReference type="PROSITE" id="PS50994"/>
    </source>
</evidence>
<dbReference type="PANTHER" id="PTHR46889">
    <property type="entry name" value="TRANSPOSASE INSF FOR INSERTION SEQUENCE IS3B-RELATED"/>
    <property type="match status" value="1"/>
</dbReference>
<dbReference type="InterPro" id="IPR001584">
    <property type="entry name" value="Integrase_cat-core"/>
</dbReference>
<dbReference type="PROSITE" id="PS50994">
    <property type="entry name" value="INTEGRASE"/>
    <property type="match status" value="1"/>
</dbReference>
<dbReference type="InterPro" id="IPR050900">
    <property type="entry name" value="Transposase_IS3/IS150/IS904"/>
</dbReference>
<evidence type="ECO:0000313" key="4">
    <source>
        <dbReference type="Proteomes" id="UP001297580"/>
    </source>
</evidence>
<evidence type="ECO:0000313" key="3">
    <source>
        <dbReference type="EMBL" id="WMV76718.1"/>
    </source>
</evidence>
<gene>
    <name evidence="3" type="ORF">HSX42_02540</name>
</gene>